<sequence length="156" mass="17606">MPTRNTKEGDFIKANFASIWPVHLAGFTRLLAQLRRHLDGDLDMLLIMAVIGDRTRPDRWSPELSTYRQLTRDSDEPHHQHPINIQSVADYSGIPRETVRRKIRVLEEKGWITRDAQGHLAISASAAPDLAEATGDSIAYLARILIAFEEARKPGD</sequence>
<gene>
    <name evidence="2" type="ORF">KB874_10135</name>
</gene>
<evidence type="ECO:0000259" key="1">
    <source>
        <dbReference type="SMART" id="SM00419"/>
    </source>
</evidence>
<dbReference type="EMBL" id="JAGTUU010000004">
    <property type="protein sequence ID" value="MBS0124494.1"/>
    <property type="molecule type" value="Genomic_DNA"/>
</dbReference>
<reference evidence="2" key="1">
    <citation type="submission" date="2021-04" db="EMBL/GenBank/DDBJ databases">
        <authorList>
            <person name="Yoon J."/>
        </authorList>
    </citation>
    <scope>NUCLEOTIDE SEQUENCE</scope>
    <source>
        <strain evidence="2">KMU-90</strain>
    </source>
</reference>
<dbReference type="InterPro" id="IPR036390">
    <property type="entry name" value="WH_DNA-bd_sf"/>
</dbReference>
<dbReference type="SUPFAM" id="SSF46785">
    <property type="entry name" value="Winged helix' DNA-binding domain"/>
    <property type="match status" value="1"/>
</dbReference>
<feature type="domain" description="HTH crp-type" evidence="1">
    <location>
        <begin position="75"/>
        <end position="124"/>
    </location>
</feature>
<accession>A0A8J7WG26</accession>
<organism evidence="2 3">
    <name type="scientific">Thetidibacter halocola</name>
    <dbReference type="NCBI Taxonomy" id="2827239"/>
    <lineage>
        <taxon>Bacteria</taxon>
        <taxon>Pseudomonadati</taxon>
        <taxon>Pseudomonadota</taxon>
        <taxon>Alphaproteobacteria</taxon>
        <taxon>Rhodobacterales</taxon>
        <taxon>Roseobacteraceae</taxon>
        <taxon>Thetidibacter</taxon>
    </lineage>
</organism>
<name>A0A8J7WG26_9RHOB</name>
<evidence type="ECO:0000313" key="3">
    <source>
        <dbReference type="Proteomes" id="UP000681356"/>
    </source>
</evidence>
<dbReference type="SMART" id="SM00419">
    <property type="entry name" value="HTH_CRP"/>
    <property type="match status" value="1"/>
</dbReference>
<evidence type="ECO:0000313" key="2">
    <source>
        <dbReference type="EMBL" id="MBS0124494.1"/>
    </source>
</evidence>
<dbReference type="Proteomes" id="UP000681356">
    <property type="component" value="Unassembled WGS sequence"/>
</dbReference>
<proteinExistence type="predicted"/>
<dbReference type="GO" id="GO:0003677">
    <property type="term" value="F:DNA binding"/>
    <property type="evidence" value="ECO:0007669"/>
    <property type="project" value="InterPro"/>
</dbReference>
<keyword evidence="3" id="KW-1185">Reference proteome</keyword>
<dbReference type="RefSeq" id="WP_212536467.1">
    <property type="nucleotide sequence ID" value="NZ_JAGTUU010000004.1"/>
</dbReference>
<comment type="caution">
    <text evidence="2">The sequence shown here is derived from an EMBL/GenBank/DDBJ whole genome shotgun (WGS) entry which is preliminary data.</text>
</comment>
<protein>
    <recommendedName>
        <fullName evidence="1">HTH crp-type domain-containing protein</fullName>
    </recommendedName>
</protein>
<dbReference type="GO" id="GO:0006355">
    <property type="term" value="P:regulation of DNA-templated transcription"/>
    <property type="evidence" value="ECO:0007669"/>
    <property type="project" value="InterPro"/>
</dbReference>
<dbReference type="Gene3D" id="1.10.10.10">
    <property type="entry name" value="Winged helix-like DNA-binding domain superfamily/Winged helix DNA-binding domain"/>
    <property type="match status" value="1"/>
</dbReference>
<dbReference type="InterPro" id="IPR012318">
    <property type="entry name" value="HTH_CRP"/>
</dbReference>
<dbReference type="InterPro" id="IPR036388">
    <property type="entry name" value="WH-like_DNA-bd_sf"/>
</dbReference>
<dbReference type="AlphaFoldDB" id="A0A8J7WG26"/>